<dbReference type="EMBL" id="LXQA011376688">
    <property type="protein sequence ID" value="MCI95127.1"/>
    <property type="molecule type" value="Genomic_DNA"/>
</dbReference>
<reference evidence="2 3" key="1">
    <citation type="journal article" date="2018" name="Front. Plant Sci.">
        <title>Red Clover (Trifolium pratense) and Zigzag Clover (T. medium) - A Picture of Genomic Similarities and Differences.</title>
        <authorList>
            <person name="Dluhosova J."/>
            <person name="Istvanek J."/>
            <person name="Nedelnik J."/>
            <person name="Repkova J."/>
        </authorList>
    </citation>
    <scope>NUCLEOTIDE SEQUENCE [LARGE SCALE GENOMIC DNA]</scope>
    <source>
        <strain evidence="3">cv. 10/8</strain>
        <tissue evidence="2">Leaf</tissue>
    </source>
</reference>
<dbReference type="AlphaFoldDB" id="A0A392W483"/>
<organism evidence="2 3">
    <name type="scientific">Trifolium medium</name>
    <dbReference type="NCBI Taxonomy" id="97028"/>
    <lineage>
        <taxon>Eukaryota</taxon>
        <taxon>Viridiplantae</taxon>
        <taxon>Streptophyta</taxon>
        <taxon>Embryophyta</taxon>
        <taxon>Tracheophyta</taxon>
        <taxon>Spermatophyta</taxon>
        <taxon>Magnoliopsida</taxon>
        <taxon>eudicotyledons</taxon>
        <taxon>Gunneridae</taxon>
        <taxon>Pentapetalae</taxon>
        <taxon>rosids</taxon>
        <taxon>fabids</taxon>
        <taxon>Fabales</taxon>
        <taxon>Fabaceae</taxon>
        <taxon>Papilionoideae</taxon>
        <taxon>50 kb inversion clade</taxon>
        <taxon>NPAAA clade</taxon>
        <taxon>Hologalegina</taxon>
        <taxon>IRL clade</taxon>
        <taxon>Trifolieae</taxon>
        <taxon>Trifolium</taxon>
    </lineage>
</organism>
<accession>A0A392W483</accession>
<comment type="caution">
    <text evidence="2">The sequence shown here is derived from an EMBL/GenBank/DDBJ whole genome shotgun (WGS) entry which is preliminary data.</text>
</comment>
<evidence type="ECO:0000313" key="3">
    <source>
        <dbReference type="Proteomes" id="UP000265520"/>
    </source>
</evidence>
<name>A0A392W483_9FABA</name>
<proteinExistence type="predicted"/>
<keyword evidence="3" id="KW-1185">Reference proteome</keyword>
<feature type="non-terminal residue" evidence="2">
    <location>
        <position position="1"/>
    </location>
</feature>
<evidence type="ECO:0000256" key="1">
    <source>
        <dbReference type="SAM" id="MobiDB-lite"/>
    </source>
</evidence>
<protein>
    <submittedName>
        <fullName evidence="2">Uncharacterized protein</fullName>
    </submittedName>
</protein>
<dbReference type="Proteomes" id="UP000265520">
    <property type="component" value="Unassembled WGS sequence"/>
</dbReference>
<evidence type="ECO:0000313" key="2">
    <source>
        <dbReference type="EMBL" id="MCI95127.1"/>
    </source>
</evidence>
<feature type="region of interest" description="Disordered" evidence="1">
    <location>
        <begin position="1"/>
        <end position="31"/>
    </location>
</feature>
<sequence length="58" mass="6650">AATRRRGLSTSCRLPELPLDGTTPMERPPLGGEGYQRYVDSLIDRFDVFRIDEKRAIR</sequence>